<protein>
    <recommendedName>
        <fullName evidence="5">Lipocalin-like domain-containing protein</fullName>
    </recommendedName>
</protein>
<organism evidence="2 4">
    <name type="scientific">Mucilaginibacter lappiensis</name>
    <dbReference type="NCBI Taxonomy" id="354630"/>
    <lineage>
        <taxon>Bacteria</taxon>
        <taxon>Pseudomonadati</taxon>
        <taxon>Bacteroidota</taxon>
        <taxon>Sphingobacteriia</taxon>
        <taxon>Sphingobacteriales</taxon>
        <taxon>Sphingobacteriaceae</taxon>
        <taxon>Mucilaginibacter</taxon>
    </lineage>
</organism>
<dbReference type="EMBL" id="JACHCA010000008">
    <property type="protein sequence ID" value="MBB6129164.1"/>
    <property type="molecule type" value="Genomic_DNA"/>
</dbReference>
<dbReference type="RefSeq" id="WP_076378067.1">
    <property type="nucleotide sequence ID" value="NZ_FTMG01000019.1"/>
</dbReference>
<comment type="caution">
    <text evidence="2">The sequence shown here is derived from an EMBL/GenBank/DDBJ whole genome shotgun (WGS) entry which is preliminary data.</text>
</comment>
<dbReference type="AlphaFoldDB" id="A0A1N7FTL3"/>
<accession>A0A1N7FTL3</accession>
<name>A0A1N7FTL3_9SPHI</name>
<dbReference type="EMBL" id="JACHCB010000019">
    <property type="protein sequence ID" value="MBB6112599.1"/>
    <property type="molecule type" value="Genomic_DNA"/>
</dbReference>
<evidence type="ECO:0008006" key="5">
    <source>
        <dbReference type="Google" id="ProtNLM"/>
    </source>
</evidence>
<evidence type="ECO:0000313" key="2">
    <source>
        <dbReference type="EMBL" id="MBB6129164.1"/>
    </source>
</evidence>
<dbReference type="Proteomes" id="UP000548326">
    <property type="component" value="Unassembled WGS sequence"/>
</dbReference>
<dbReference type="Proteomes" id="UP000541583">
    <property type="component" value="Unassembled WGS sequence"/>
</dbReference>
<evidence type="ECO:0000313" key="4">
    <source>
        <dbReference type="Proteomes" id="UP000548326"/>
    </source>
</evidence>
<dbReference type="OrthoDB" id="955522at2"/>
<keyword evidence="3" id="KW-1185">Reference proteome</keyword>
<proteinExistence type="predicted"/>
<reference evidence="3 4" key="1">
    <citation type="submission" date="2020-08" db="EMBL/GenBank/DDBJ databases">
        <title>Genomic Encyclopedia of Type Strains, Phase IV (KMG-V): Genome sequencing to study the core and pangenomes of soil and plant-associated prokaryotes.</title>
        <authorList>
            <person name="Whitman W."/>
        </authorList>
    </citation>
    <scope>NUCLEOTIDE SEQUENCE [LARGE SCALE GENOMIC DNA]</scope>
    <source>
        <strain evidence="1 3">ANJLi2</strain>
        <strain evidence="2 4">MP601</strain>
    </source>
</reference>
<gene>
    <name evidence="2" type="ORF">HDF22_003289</name>
    <name evidence="1" type="ORF">HDF23_005374</name>
</gene>
<evidence type="ECO:0000313" key="3">
    <source>
        <dbReference type="Proteomes" id="UP000541583"/>
    </source>
</evidence>
<evidence type="ECO:0000313" key="1">
    <source>
        <dbReference type="EMBL" id="MBB6112599.1"/>
    </source>
</evidence>
<sequence length="131" mass="15153">MKPLAIIGFIAVIIISLSFKRQTDYQQRSSLYGKWKLSEIFNDPGNGNGKWNKVVDTSYNIQFYKNGQIDGNYDFKNATYKIKDSITLAIKHADKTIQEYHFKIQDQTLIMSPSKPILCDEPCAMKYIKME</sequence>